<dbReference type="InterPro" id="IPR010987">
    <property type="entry name" value="Glutathione-S-Trfase_C-like"/>
</dbReference>
<dbReference type="Gene3D" id="1.20.1050.10">
    <property type="match status" value="1"/>
</dbReference>
<name>A0A1I0DQG3_9GAMM</name>
<sequence>MGLSVNKRSALTLFSGKSDIRSHQIRFMLAEKGVMYELELVTPNRMSDDLLALNPYGTIPTLVDRELTLYYTHIIAEYIDERFPHPSLMPVYPQDRASTRLMLNRIEQDWYPLADKALFRDEEGDRSRRRLRDELLSLAPIFRRTPFFLNDEFSIIDCALAPLLWRLTHIGIEILDTQSAKDIRPYMKRVFNRDGFLNSLTPIEKEMRSSY</sequence>
<dbReference type="InterPro" id="IPR004045">
    <property type="entry name" value="Glutathione_S-Trfase_N"/>
</dbReference>
<reference evidence="4" key="1">
    <citation type="submission" date="2016-10" db="EMBL/GenBank/DDBJ databases">
        <authorList>
            <person name="Varghese N."/>
            <person name="Submissions S."/>
        </authorList>
    </citation>
    <scope>NUCLEOTIDE SEQUENCE [LARGE SCALE GENOMIC DNA]</scope>
    <source>
        <strain evidence="4">DSM 18579</strain>
    </source>
</reference>
<dbReference type="PROSITE" id="PS50405">
    <property type="entry name" value="GST_CTER"/>
    <property type="match status" value="1"/>
</dbReference>
<dbReference type="SUPFAM" id="SSF52833">
    <property type="entry name" value="Thioredoxin-like"/>
    <property type="match status" value="1"/>
</dbReference>
<dbReference type="Pfam" id="PF13410">
    <property type="entry name" value="GST_C_2"/>
    <property type="match status" value="1"/>
</dbReference>
<proteinExistence type="predicted"/>
<keyword evidence="4" id="KW-1185">Reference proteome</keyword>
<feature type="domain" description="GST C-terminal" evidence="2">
    <location>
        <begin position="92"/>
        <end position="211"/>
    </location>
</feature>
<dbReference type="STRING" id="1123402.SAMN02583745_02073"/>
<dbReference type="PANTHER" id="PTHR43968:SF6">
    <property type="entry name" value="GLUTATHIONE S-TRANSFERASE OMEGA"/>
    <property type="match status" value="1"/>
</dbReference>
<dbReference type="GO" id="GO:0005737">
    <property type="term" value="C:cytoplasm"/>
    <property type="evidence" value="ECO:0007669"/>
    <property type="project" value="TreeGrafter"/>
</dbReference>
<dbReference type="SFLD" id="SFLDG00358">
    <property type="entry name" value="Main_(cytGST)"/>
    <property type="match status" value="1"/>
</dbReference>
<dbReference type="InterPro" id="IPR036282">
    <property type="entry name" value="Glutathione-S-Trfase_C_sf"/>
</dbReference>
<evidence type="ECO:0000313" key="3">
    <source>
        <dbReference type="EMBL" id="SET34486.1"/>
    </source>
</evidence>
<dbReference type="Pfam" id="PF02798">
    <property type="entry name" value="GST_N"/>
    <property type="match status" value="1"/>
</dbReference>
<organism evidence="3 4">
    <name type="scientific">Thorsellia anophelis DSM 18579</name>
    <dbReference type="NCBI Taxonomy" id="1123402"/>
    <lineage>
        <taxon>Bacteria</taxon>
        <taxon>Pseudomonadati</taxon>
        <taxon>Pseudomonadota</taxon>
        <taxon>Gammaproteobacteria</taxon>
        <taxon>Enterobacterales</taxon>
        <taxon>Thorselliaceae</taxon>
        <taxon>Thorsellia</taxon>
    </lineage>
</organism>
<dbReference type="SUPFAM" id="SSF47616">
    <property type="entry name" value="GST C-terminal domain-like"/>
    <property type="match status" value="1"/>
</dbReference>
<dbReference type="AlphaFoldDB" id="A0A1I0DQG3"/>
<dbReference type="EMBL" id="FOHV01000018">
    <property type="protein sequence ID" value="SET34486.1"/>
    <property type="molecule type" value="Genomic_DNA"/>
</dbReference>
<dbReference type="OrthoDB" id="9781431at2"/>
<dbReference type="Proteomes" id="UP000242642">
    <property type="component" value="Unassembled WGS sequence"/>
</dbReference>
<dbReference type="PANTHER" id="PTHR43968">
    <property type="match status" value="1"/>
</dbReference>
<dbReference type="InterPro" id="IPR050983">
    <property type="entry name" value="GST_Omega/HSP26"/>
</dbReference>
<dbReference type="InterPro" id="IPR040079">
    <property type="entry name" value="Glutathione_S-Trfase"/>
</dbReference>
<dbReference type="Gene3D" id="3.40.30.10">
    <property type="entry name" value="Glutaredoxin"/>
    <property type="match status" value="1"/>
</dbReference>
<dbReference type="SFLD" id="SFLDS00019">
    <property type="entry name" value="Glutathione_Transferase_(cytos"/>
    <property type="match status" value="1"/>
</dbReference>
<dbReference type="InterPro" id="IPR036249">
    <property type="entry name" value="Thioredoxin-like_sf"/>
</dbReference>
<evidence type="ECO:0000313" key="4">
    <source>
        <dbReference type="Proteomes" id="UP000242642"/>
    </source>
</evidence>
<dbReference type="PROSITE" id="PS50404">
    <property type="entry name" value="GST_NTER"/>
    <property type="match status" value="1"/>
</dbReference>
<gene>
    <name evidence="3" type="ORF">SAMN02583745_02073</name>
</gene>
<accession>A0A1I0DQG3</accession>
<evidence type="ECO:0000259" key="1">
    <source>
        <dbReference type="PROSITE" id="PS50404"/>
    </source>
</evidence>
<dbReference type="RefSeq" id="WP_093320647.1">
    <property type="nucleotide sequence ID" value="NZ_FOHV01000018.1"/>
</dbReference>
<evidence type="ECO:0000259" key="2">
    <source>
        <dbReference type="PROSITE" id="PS50405"/>
    </source>
</evidence>
<protein>
    <submittedName>
        <fullName evidence="3">RNA polymerase-associated protein</fullName>
    </submittedName>
</protein>
<feature type="domain" description="GST N-terminal" evidence="1">
    <location>
        <begin position="9"/>
        <end position="87"/>
    </location>
</feature>